<dbReference type="Gene3D" id="1.10.1070.11">
    <property type="entry name" value="Phosphatidylinositol 3-/4-kinase, catalytic domain"/>
    <property type="match status" value="1"/>
</dbReference>
<evidence type="ECO:0000256" key="8">
    <source>
        <dbReference type="SAM" id="Coils"/>
    </source>
</evidence>
<sequence length="896" mass="102053">MEAFNFATSLDLTGLSVHVRIDRLDGNQKPIPYSVLLRRPDLRHRASITNANFELYVTAQIWADSKPLTVPVQTAYKSFKNARIWNEWLQLPVTYSNLPASAQLAITIWDLSPAEDKDSNLHATPFGGTTMPLFDKDNTLQKGRQRCRIHRFKAADGLTDTTTPCVIPQARRIRKAQVVEYTVDEQVAEMQRLEELLKKQEMGDLPTNAWLDGLVYKKMMKIRNEALKAEAAALNRQSQTNGANGNAAEDEEQELFYLEIEFPRFDHAVVFTDVEYPPPPISDLRLPEADVRLRPPPEVSFGPDIDIDGVGYGDADAGRLIKIYDPEIGRRINPAEDKHRELMRSQQTDSLDRDRKPNVHVRDKLNLLMAKGPLEEITSHERDDIWKFRYFLLRDKRALTKFVKCVNWKNPREARQAAPLLDKWAEIDVDDALELLGPHFDHPVVRSYAVERLKKADDEELQLYLLQLVQALKYEAPGEGDDSSLARFLITRAASSFALGNFFHWYLMVEISDFSTDQEPEHRDLFAKVEYDFMVELEKTPEGIETRNTFRRQGELLTVLAKISKDVRFGGGDRPTKLTRLKKALSDPKNELTSFDPLPLPLDPSVFITGIYTDDCNVLKSSLLPMVLNFKTNADTKYPIIFKTGDDLRQDQLVIQIITLMDRLLRKENLDLKLTPYRILATSTSAGAFQFIPSMSIAAACQKHKGSLLAYLRANNPDDSAPLGVRKEAMDTYIKSCAGYCVITYLLGVGDRHLDNLLLAPDGRFFHVDFGYILGRDPKPFAPQMKLCREMIEGMGGAQHANYLAFKSYAFTAWSTLRKSSNLLLNLFALMQGANIPDIKVEREGSVGKVRERMWLGRSEGEAEVLFERLIEESMGDWKAGVIDWAHEFVQTYWRK</sequence>
<dbReference type="PANTHER" id="PTHR10048:SF7">
    <property type="entry name" value="PHOSPHATIDYLINOSITOL 3-KINASE CATALYTIC SUBUNIT TYPE 3"/>
    <property type="match status" value="1"/>
</dbReference>
<evidence type="ECO:0000256" key="1">
    <source>
        <dbReference type="ARBA" id="ARBA00006209"/>
    </source>
</evidence>
<comment type="similarity">
    <text evidence="1">Belongs to the PI3/PI4-kinase family. Type III PI4K subfamily.</text>
</comment>
<feature type="domain" description="C2 PI3K-type" evidence="11">
    <location>
        <begin position="29"/>
        <end position="186"/>
    </location>
</feature>
<proteinExistence type="inferred from homology"/>
<dbReference type="PANTHER" id="PTHR10048">
    <property type="entry name" value="PHOSPHATIDYLINOSITOL KINASE"/>
    <property type="match status" value="1"/>
</dbReference>
<dbReference type="Gene3D" id="2.60.40.150">
    <property type="entry name" value="C2 domain"/>
    <property type="match status" value="1"/>
</dbReference>
<dbReference type="PROSITE" id="PS00915">
    <property type="entry name" value="PI3_4_KINASE_1"/>
    <property type="match status" value="1"/>
</dbReference>
<keyword evidence="5 7" id="KW-0067">ATP-binding</keyword>
<gene>
    <name evidence="12" type="ORF">EK21DRAFT_70252</name>
</gene>
<dbReference type="InterPro" id="IPR011009">
    <property type="entry name" value="Kinase-like_dom_sf"/>
</dbReference>
<dbReference type="InterPro" id="IPR042236">
    <property type="entry name" value="PI3K_accessory_sf"/>
</dbReference>
<dbReference type="GO" id="GO:0005524">
    <property type="term" value="F:ATP binding"/>
    <property type="evidence" value="ECO:0007669"/>
    <property type="project" value="UniProtKB-UniRule"/>
</dbReference>
<evidence type="ECO:0000256" key="7">
    <source>
        <dbReference type="PIRNR" id="PIRNR000587"/>
    </source>
</evidence>
<feature type="domain" description="PI3K/PI4K catalytic" evidence="9">
    <location>
        <begin position="612"/>
        <end position="879"/>
    </location>
</feature>
<dbReference type="InterPro" id="IPR016024">
    <property type="entry name" value="ARM-type_fold"/>
</dbReference>
<evidence type="ECO:0000259" key="11">
    <source>
        <dbReference type="PROSITE" id="PS51547"/>
    </source>
</evidence>
<feature type="coiled-coil region" evidence="8">
    <location>
        <begin position="183"/>
        <end position="237"/>
    </location>
</feature>
<dbReference type="FunFam" id="2.60.40.150:FF:000238">
    <property type="entry name" value="Phosphatidylinositol 3-kinase VPS34"/>
    <property type="match status" value="1"/>
</dbReference>
<dbReference type="PROSITE" id="PS51547">
    <property type="entry name" value="C2_PI3K"/>
    <property type="match status" value="1"/>
</dbReference>
<dbReference type="InterPro" id="IPR000403">
    <property type="entry name" value="PI3/4_kinase_cat_dom"/>
</dbReference>
<dbReference type="FunFam" id="3.30.1010.10:FF:000002">
    <property type="entry name" value="Phosphatidylinositol 3-kinase catalytic subunit type 3"/>
    <property type="match status" value="1"/>
</dbReference>
<reference evidence="12" key="1">
    <citation type="journal article" date="2020" name="Stud. Mycol.">
        <title>101 Dothideomycetes genomes: a test case for predicting lifestyles and emergence of pathogens.</title>
        <authorList>
            <person name="Haridas S."/>
            <person name="Albert R."/>
            <person name="Binder M."/>
            <person name="Bloem J."/>
            <person name="Labutti K."/>
            <person name="Salamov A."/>
            <person name="Andreopoulos B."/>
            <person name="Baker S."/>
            <person name="Barry K."/>
            <person name="Bills G."/>
            <person name="Bluhm B."/>
            <person name="Cannon C."/>
            <person name="Castanera R."/>
            <person name="Culley D."/>
            <person name="Daum C."/>
            <person name="Ezra D."/>
            <person name="Gonzalez J."/>
            <person name="Henrissat B."/>
            <person name="Kuo A."/>
            <person name="Liang C."/>
            <person name="Lipzen A."/>
            <person name="Lutzoni F."/>
            <person name="Magnuson J."/>
            <person name="Mondo S."/>
            <person name="Nolan M."/>
            <person name="Ohm R."/>
            <person name="Pangilinan J."/>
            <person name="Park H.-J."/>
            <person name="Ramirez L."/>
            <person name="Alfaro M."/>
            <person name="Sun H."/>
            <person name="Tritt A."/>
            <person name="Yoshinaga Y."/>
            <person name="Zwiers L.-H."/>
            <person name="Turgeon B."/>
            <person name="Goodwin S."/>
            <person name="Spatafora J."/>
            <person name="Crous P."/>
            <person name="Grigoriev I."/>
        </authorList>
    </citation>
    <scope>NUCLEOTIDE SEQUENCE</scope>
    <source>
        <strain evidence="12">CBS 110217</strain>
    </source>
</reference>
<feature type="domain" description="PIK helical" evidence="10">
    <location>
        <begin position="352"/>
        <end position="532"/>
    </location>
</feature>
<dbReference type="GO" id="GO:0005768">
    <property type="term" value="C:endosome"/>
    <property type="evidence" value="ECO:0007669"/>
    <property type="project" value="TreeGrafter"/>
</dbReference>
<keyword evidence="4 7" id="KW-0418">Kinase</keyword>
<dbReference type="Gene3D" id="3.30.1010.10">
    <property type="entry name" value="Phosphatidylinositol 3-kinase Catalytic Subunit, Chain A, domain 4"/>
    <property type="match status" value="1"/>
</dbReference>
<organism evidence="12 13">
    <name type="scientific">Setomelanomma holmii</name>
    <dbReference type="NCBI Taxonomy" id="210430"/>
    <lineage>
        <taxon>Eukaryota</taxon>
        <taxon>Fungi</taxon>
        <taxon>Dikarya</taxon>
        <taxon>Ascomycota</taxon>
        <taxon>Pezizomycotina</taxon>
        <taxon>Dothideomycetes</taxon>
        <taxon>Pleosporomycetidae</taxon>
        <taxon>Pleosporales</taxon>
        <taxon>Pleosporineae</taxon>
        <taxon>Phaeosphaeriaceae</taxon>
        <taxon>Setomelanomma</taxon>
    </lineage>
</organism>
<dbReference type="FunFam" id="1.25.40.70:FF:000009">
    <property type="entry name" value="Phosphatidylinositol 3-kinase VPS34"/>
    <property type="match status" value="1"/>
</dbReference>
<dbReference type="GO" id="GO:0006897">
    <property type="term" value="P:endocytosis"/>
    <property type="evidence" value="ECO:0007669"/>
    <property type="project" value="TreeGrafter"/>
</dbReference>
<protein>
    <recommendedName>
        <fullName evidence="7">Phosphatidylinositol 3-kinase VPS34</fullName>
        <ecNumber evidence="7">2.7.1.137</ecNumber>
    </recommendedName>
</protein>
<evidence type="ECO:0000313" key="13">
    <source>
        <dbReference type="Proteomes" id="UP000799777"/>
    </source>
</evidence>
<dbReference type="PROSITE" id="PS50290">
    <property type="entry name" value="PI3_4_KINASE_3"/>
    <property type="match status" value="1"/>
</dbReference>
<name>A0A9P4LLQ0_9PLEO</name>
<evidence type="ECO:0000259" key="10">
    <source>
        <dbReference type="PROSITE" id="PS51545"/>
    </source>
</evidence>
<keyword evidence="2 7" id="KW-0808">Transferase</keyword>
<dbReference type="SMART" id="SM00145">
    <property type="entry name" value="PI3Ka"/>
    <property type="match status" value="1"/>
</dbReference>
<dbReference type="GO" id="GO:0000407">
    <property type="term" value="C:phagophore assembly site"/>
    <property type="evidence" value="ECO:0007669"/>
    <property type="project" value="TreeGrafter"/>
</dbReference>
<evidence type="ECO:0000259" key="9">
    <source>
        <dbReference type="PROSITE" id="PS50290"/>
    </source>
</evidence>
<dbReference type="PROSITE" id="PS00916">
    <property type="entry name" value="PI3_4_KINASE_2"/>
    <property type="match status" value="1"/>
</dbReference>
<dbReference type="InterPro" id="IPR036940">
    <property type="entry name" value="PI3/4_kinase_cat_sf"/>
</dbReference>
<evidence type="ECO:0000256" key="2">
    <source>
        <dbReference type="ARBA" id="ARBA00022679"/>
    </source>
</evidence>
<dbReference type="Gene3D" id="1.25.40.70">
    <property type="entry name" value="Phosphatidylinositol 3-kinase, accessory domain (PIK)"/>
    <property type="match status" value="1"/>
</dbReference>
<dbReference type="InterPro" id="IPR002420">
    <property type="entry name" value="PI3K-type_C2_dom"/>
</dbReference>
<dbReference type="AlphaFoldDB" id="A0A9P4LLQ0"/>
<dbReference type="InterPro" id="IPR008290">
    <property type="entry name" value="PI3K_Vps34"/>
</dbReference>
<dbReference type="EC" id="2.7.1.137" evidence="7"/>
<dbReference type="InterPro" id="IPR001263">
    <property type="entry name" value="PI3K_accessory_dom"/>
</dbReference>
<evidence type="ECO:0000313" key="12">
    <source>
        <dbReference type="EMBL" id="KAF2028214.1"/>
    </source>
</evidence>
<accession>A0A9P4LLQ0</accession>
<dbReference type="PIRSF" id="PIRSF000587">
    <property type="entry name" value="PI3K_Vps34"/>
    <property type="match status" value="1"/>
</dbReference>
<dbReference type="CDD" id="cd00896">
    <property type="entry name" value="PI3Kc_III"/>
    <property type="match status" value="1"/>
</dbReference>
<dbReference type="OrthoDB" id="67688at2759"/>
<dbReference type="GO" id="GO:0016303">
    <property type="term" value="F:1-phosphatidylinositol-3-kinase activity"/>
    <property type="evidence" value="ECO:0007669"/>
    <property type="project" value="UniProtKB-UniRule"/>
</dbReference>
<dbReference type="Pfam" id="PF00792">
    <property type="entry name" value="PI3K_C2"/>
    <property type="match status" value="1"/>
</dbReference>
<dbReference type="CDD" id="cd00870">
    <property type="entry name" value="PI3Ka_III"/>
    <property type="match status" value="1"/>
</dbReference>
<dbReference type="SUPFAM" id="SSF49562">
    <property type="entry name" value="C2 domain (Calcium/lipid-binding domain, CaLB)"/>
    <property type="match status" value="1"/>
</dbReference>
<dbReference type="GO" id="GO:0048015">
    <property type="term" value="P:phosphatidylinositol-mediated signaling"/>
    <property type="evidence" value="ECO:0007669"/>
    <property type="project" value="TreeGrafter"/>
</dbReference>
<dbReference type="GO" id="GO:0005777">
    <property type="term" value="C:peroxisome"/>
    <property type="evidence" value="ECO:0007669"/>
    <property type="project" value="TreeGrafter"/>
</dbReference>
<dbReference type="InterPro" id="IPR015433">
    <property type="entry name" value="PI3/4_kinase"/>
</dbReference>
<keyword evidence="3 7" id="KW-0547">Nucleotide-binding</keyword>
<comment type="catalytic activity">
    <reaction evidence="6">
        <text>a 1,2-diacyl-sn-glycero-3-phospho-(1D-myo-inositol) + ATP = a 1,2-diacyl-sn-glycero-3-phospho-(1D-myo-inositol-3-phosphate) + ADP + H(+)</text>
        <dbReference type="Rhea" id="RHEA:12709"/>
        <dbReference type="ChEBI" id="CHEBI:15378"/>
        <dbReference type="ChEBI" id="CHEBI:30616"/>
        <dbReference type="ChEBI" id="CHEBI:57880"/>
        <dbReference type="ChEBI" id="CHEBI:58088"/>
        <dbReference type="ChEBI" id="CHEBI:456216"/>
        <dbReference type="EC" id="2.7.1.137"/>
    </reaction>
    <physiologicalReaction direction="left-to-right" evidence="6">
        <dbReference type="Rhea" id="RHEA:12710"/>
    </physiologicalReaction>
</comment>
<dbReference type="EMBL" id="ML978216">
    <property type="protein sequence ID" value="KAF2028214.1"/>
    <property type="molecule type" value="Genomic_DNA"/>
</dbReference>
<dbReference type="FunFam" id="1.10.1070.11:FF:000042">
    <property type="entry name" value="Phosphatidylinositol 3-kinase VPS34"/>
    <property type="match status" value="1"/>
</dbReference>
<evidence type="ECO:0000256" key="5">
    <source>
        <dbReference type="ARBA" id="ARBA00022840"/>
    </source>
</evidence>
<evidence type="ECO:0000256" key="3">
    <source>
        <dbReference type="ARBA" id="ARBA00022741"/>
    </source>
</evidence>
<dbReference type="SMART" id="SM00142">
    <property type="entry name" value="PI3K_C2"/>
    <property type="match status" value="1"/>
</dbReference>
<dbReference type="InterPro" id="IPR057756">
    <property type="entry name" value="PI3-kinase_type3/VPS34_cat"/>
</dbReference>
<dbReference type="InterPro" id="IPR018936">
    <property type="entry name" value="PI3/4_kinase_CS"/>
</dbReference>
<evidence type="ECO:0000256" key="4">
    <source>
        <dbReference type="ARBA" id="ARBA00022777"/>
    </source>
</evidence>
<evidence type="ECO:0000256" key="6">
    <source>
        <dbReference type="ARBA" id="ARBA00023985"/>
    </source>
</evidence>
<dbReference type="SUPFAM" id="SSF48371">
    <property type="entry name" value="ARM repeat"/>
    <property type="match status" value="1"/>
</dbReference>
<dbReference type="SUPFAM" id="SSF56112">
    <property type="entry name" value="Protein kinase-like (PK-like)"/>
    <property type="match status" value="1"/>
</dbReference>
<dbReference type="CDD" id="cd08397">
    <property type="entry name" value="C2_PI3K_class_III"/>
    <property type="match status" value="1"/>
</dbReference>
<dbReference type="Pfam" id="PF00613">
    <property type="entry name" value="PI3Ka"/>
    <property type="match status" value="1"/>
</dbReference>
<dbReference type="SMART" id="SM00146">
    <property type="entry name" value="PI3Kc"/>
    <property type="match status" value="1"/>
</dbReference>
<dbReference type="PROSITE" id="PS51545">
    <property type="entry name" value="PIK_HELICAL"/>
    <property type="match status" value="1"/>
</dbReference>
<dbReference type="GO" id="GO:0034272">
    <property type="term" value="C:phosphatidylinositol 3-kinase complex, class III, type II"/>
    <property type="evidence" value="ECO:0007669"/>
    <property type="project" value="TreeGrafter"/>
</dbReference>
<comment type="caution">
    <text evidence="12">The sequence shown here is derived from an EMBL/GenBank/DDBJ whole genome shotgun (WGS) entry which is preliminary data.</text>
</comment>
<dbReference type="Proteomes" id="UP000799777">
    <property type="component" value="Unassembled WGS sequence"/>
</dbReference>
<dbReference type="GO" id="GO:0000045">
    <property type="term" value="P:autophagosome assembly"/>
    <property type="evidence" value="ECO:0007669"/>
    <property type="project" value="TreeGrafter"/>
</dbReference>
<keyword evidence="13" id="KW-1185">Reference proteome</keyword>
<dbReference type="Pfam" id="PF00454">
    <property type="entry name" value="PI3_PI4_kinase"/>
    <property type="match status" value="1"/>
</dbReference>
<keyword evidence="8" id="KW-0175">Coiled coil</keyword>
<dbReference type="GO" id="GO:0034271">
    <property type="term" value="C:phosphatidylinositol 3-kinase complex, class III, type I"/>
    <property type="evidence" value="ECO:0007669"/>
    <property type="project" value="TreeGrafter"/>
</dbReference>
<dbReference type="InterPro" id="IPR035892">
    <property type="entry name" value="C2_domain_sf"/>
</dbReference>